<sequence>MGHIVAVGQCKVLTQAVDRGSEQEVAQQRREESKNAIVEQTRLRREKLLKELAEKEKAKERQVRAHDKRGKEKEVVRVASVSDNSLQRGSHRVVPIGSSTTVEDASRLLRELDAPSHMTTEPLHMIMVERDFSYPVKVLVSIKTEVFTSRFGSLLPSLVWDPRLSSHLVVSRLVPGSRAPASNRLARLFSARAPLVDYSPFRTLARPAKSQPLHYQPCSRDPNPSAETSFGSLCGLTRPSHDNVKSPKQR</sequence>
<dbReference type="AlphaFoldDB" id="A0A5C3KB65"/>
<protein>
    <submittedName>
        <fullName evidence="3">Uncharacterized protein</fullName>
    </submittedName>
</protein>
<evidence type="ECO:0000313" key="4">
    <source>
        <dbReference type="Proteomes" id="UP000307440"/>
    </source>
</evidence>
<gene>
    <name evidence="3" type="ORF">FA15DRAFT_698566</name>
</gene>
<evidence type="ECO:0000256" key="2">
    <source>
        <dbReference type="SAM" id="MobiDB-lite"/>
    </source>
</evidence>
<feature type="coiled-coil region" evidence="1">
    <location>
        <begin position="38"/>
        <end position="69"/>
    </location>
</feature>
<evidence type="ECO:0000313" key="3">
    <source>
        <dbReference type="EMBL" id="TFK17082.1"/>
    </source>
</evidence>
<keyword evidence="4" id="KW-1185">Reference proteome</keyword>
<dbReference type="Proteomes" id="UP000307440">
    <property type="component" value="Unassembled WGS sequence"/>
</dbReference>
<accession>A0A5C3KB65</accession>
<feature type="compositionally biased region" description="Basic and acidic residues" evidence="2">
    <location>
        <begin position="239"/>
        <end position="250"/>
    </location>
</feature>
<organism evidence="3 4">
    <name type="scientific">Coprinopsis marcescibilis</name>
    <name type="common">Agaric fungus</name>
    <name type="synonym">Psathyrella marcescibilis</name>
    <dbReference type="NCBI Taxonomy" id="230819"/>
    <lineage>
        <taxon>Eukaryota</taxon>
        <taxon>Fungi</taxon>
        <taxon>Dikarya</taxon>
        <taxon>Basidiomycota</taxon>
        <taxon>Agaricomycotina</taxon>
        <taxon>Agaricomycetes</taxon>
        <taxon>Agaricomycetidae</taxon>
        <taxon>Agaricales</taxon>
        <taxon>Agaricineae</taxon>
        <taxon>Psathyrellaceae</taxon>
        <taxon>Coprinopsis</taxon>
    </lineage>
</organism>
<feature type="region of interest" description="Disordered" evidence="2">
    <location>
        <begin position="212"/>
        <end position="250"/>
    </location>
</feature>
<proteinExistence type="predicted"/>
<dbReference type="EMBL" id="ML210571">
    <property type="protein sequence ID" value="TFK17082.1"/>
    <property type="molecule type" value="Genomic_DNA"/>
</dbReference>
<keyword evidence="1" id="KW-0175">Coiled coil</keyword>
<name>A0A5C3KB65_COPMA</name>
<evidence type="ECO:0000256" key="1">
    <source>
        <dbReference type="SAM" id="Coils"/>
    </source>
</evidence>
<reference evidence="3 4" key="1">
    <citation type="journal article" date="2019" name="Nat. Ecol. Evol.">
        <title>Megaphylogeny resolves global patterns of mushroom evolution.</title>
        <authorList>
            <person name="Varga T."/>
            <person name="Krizsan K."/>
            <person name="Foldi C."/>
            <person name="Dima B."/>
            <person name="Sanchez-Garcia M."/>
            <person name="Sanchez-Ramirez S."/>
            <person name="Szollosi G.J."/>
            <person name="Szarkandi J.G."/>
            <person name="Papp V."/>
            <person name="Albert L."/>
            <person name="Andreopoulos W."/>
            <person name="Angelini C."/>
            <person name="Antonin V."/>
            <person name="Barry K.W."/>
            <person name="Bougher N.L."/>
            <person name="Buchanan P."/>
            <person name="Buyck B."/>
            <person name="Bense V."/>
            <person name="Catcheside P."/>
            <person name="Chovatia M."/>
            <person name="Cooper J."/>
            <person name="Damon W."/>
            <person name="Desjardin D."/>
            <person name="Finy P."/>
            <person name="Geml J."/>
            <person name="Haridas S."/>
            <person name="Hughes K."/>
            <person name="Justo A."/>
            <person name="Karasinski D."/>
            <person name="Kautmanova I."/>
            <person name="Kiss B."/>
            <person name="Kocsube S."/>
            <person name="Kotiranta H."/>
            <person name="LaButti K.M."/>
            <person name="Lechner B.E."/>
            <person name="Liimatainen K."/>
            <person name="Lipzen A."/>
            <person name="Lukacs Z."/>
            <person name="Mihaltcheva S."/>
            <person name="Morgado L.N."/>
            <person name="Niskanen T."/>
            <person name="Noordeloos M.E."/>
            <person name="Ohm R.A."/>
            <person name="Ortiz-Santana B."/>
            <person name="Ovrebo C."/>
            <person name="Racz N."/>
            <person name="Riley R."/>
            <person name="Savchenko A."/>
            <person name="Shiryaev A."/>
            <person name="Soop K."/>
            <person name="Spirin V."/>
            <person name="Szebenyi C."/>
            <person name="Tomsovsky M."/>
            <person name="Tulloss R.E."/>
            <person name="Uehling J."/>
            <person name="Grigoriev I.V."/>
            <person name="Vagvolgyi C."/>
            <person name="Papp T."/>
            <person name="Martin F.M."/>
            <person name="Miettinen O."/>
            <person name="Hibbett D.S."/>
            <person name="Nagy L.G."/>
        </authorList>
    </citation>
    <scope>NUCLEOTIDE SEQUENCE [LARGE SCALE GENOMIC DNA]</scope>
    <source>
        <strain evidence="3 4">CBS 121175</strain>
    </source>
</reference>